<proteinExistence type="predicted"/>
<dbReference type="OrthoDB" id="9813840at2"/>
<evidence type="ECO:0000259" key="3">
    <source>
        <dbReference type="PROSITE" id="PS50853"/>
    </source>
</evidence>
<evidence type="ECO:0000313" key="5">
    <source>
        <dbReference type="Proteomes" id="UP000185781"/>
    </source>
</evidence>
<evidence type="ECO:0000313" key="4">
    <source>
        <dbReference type="EMBL" id="SIS98025.1"/>
    </source>
</evidence>
<feature type="signal peptide" evidence="2">
    <location>
        <begin position="1"/>
        <end position="20"/>
    </location>
</feature>
<feature type="domain" description="Fibronectin type-III" evidence="3">
    <location>
        <begin position="437"/>
        <end position="529"/>
    </location>
</feature>
<dbReference type="PROSITE" id="PS50853">
    <property type="entry name" value="FN3"/>
    <property type="match status" value="4"/>
</dbReference>
<gene>
    <name evidence="4" type="ORF">SAMN05421785_104295</name>
</gene>
<dbReference type="STRING" id="373672.SAMN05421785_104295"/>
<dbReference type="RefSeq" id="WP_076392494.1">
    <property type="nucleotide sequence ID" value="NZ_FTOV01000004.1"/>
</dbReference>
<dbReference type="InterPro" id="IPR036116">
    <property type="entry name" value="FN3_sf"/>
</dbReference>
<dbReference type="Pfam" id="PF00041">
    <property type="entry name" value="fn3"/>
    <property type="match status" value="1"/>
</dbReference>
<feature type="domain" description="Fibronectin type-III" evidence="3">
    <location>
        <begin position="626"/>
        <end position="720"/>
    </location>
</feature>
<protein>
    <submittedName>
        <fullName evidence="4">Por secretion system C-terminal sorting domain-containing protein</fullName>
    </submittedName>
</protein>
<dbReference type="InterPro" id="IPR026444">
    <property type="entry name" value="Secre_tail"/>
</dbReference>
<dbReference type="Proteomes" id="UP000185781">
    <property type="component" value="Unassembled WGS sequence"/>
</dbReference>
<organism evidence="4 5">
    <name type="scientific">Chryseobacterium gambrini</name>
    <dbReference type="NCBI Taxonomy" id="373672"/>
    <lineage>
        <taxon>Bacteria</taxon>
        <taxon>Pseudomonadati</taxon>
        <taxon>Bacteroidota</taxon>
        <taxon>Flavobacteriia</taxon>
        <taxon>Flavobacteriales</taxon>
        <taxon>Weeksellaceae</taxon>
        <taxon>Chryseobacterium group</taxon>
        <taxon>Chryseobacterium</taxon>
    </lineage>
</organism>
<keyword evidence="1 2" id="KW-0732">Signal</keyword>
<feature type="domain" description="Fibronectin type-III" evidence="3">
    <location>
        <begin position="884"/>
        <end position="983"/>
    </location>
</feature>
<dbReference type="AlphaFoldDB" id="A0A1N7NI15"/>
<feature type="chain" id="PRO_5013134298" evidence="2">
    <location>
        <begin position="21"/>
        <end position="1218"/>
    </location>
</feature>
<dbReference type="CDD" id="cd00063">
    <property type="entry name" value="FN3"/>
    <property type="match status" value="2"/>
</dbReference>
<dbReference type="Gene3D" id="2.60.120.200">
    <property type="match status" value="1"/>
</dbReference>
<dbReference type="NCBIfam" id="TIGR04183">
    <property type="entry name" value="Por_Secre_tail"/>
    <property type="match status" value="1"/>
</dbReference>
<feature type="domain" description="Fibronectin type-III" evidence="3">
    <location>
        <begin position="532"/>
        <end position="623"/>
    </location>
</feature>
<dbReference type="InterPro" id="IPR003961">
    <property type="entry name" value="FN3_dom"/>
</dbReference>
<dbReference type="InterPro" id="IPR013783">
    <property type="entry name" value="Ig-like_fold"/>
</dbReference>
<dbReference type="Gene3D" id="2.60.40.10">
    <property type="entry name" value="Immunoglobulins"/>
    <property type="match status" value="4"/>
</dbReference>
<accession>A0A1N7NI15</accession>
<dbReference type="InterPro" id="IPR045474">
    <property type="entry name" value="GEVED"/>
</dbReference>
<evidence type="ECO:0000256" key="1">
    <source>
        <dbReference type="ARBA" id="ARBA00022729"/>
    </source>
</evidence>
<dbReference type="Pfam" id="PF18962">
    <property type="entry name" value="Por_Secre_tail"/>
    <property type="match status" value="1"/>
</dbReference>
<dbReference type="Pfam" id="PF20009">
    <property type="entry name" value="GEVED"/>
    <property type="match status" value="1"/>
</dbReference>
<evidence type="ECO:0000256" key="2">
    <source>
        <dbReference type="SAM" id="SignalP"/>
    </source>
</evidence>
<dbReference type="SMART" id="SM00060">
    <property type="entry name" value="FN3"/>
    <property type="match status" value="3"/>
</dbReference>
<name>A0A1N7NI15_9FLAO</name>
<sequence length="1218" mass="127995">MKKILLTCLLALGSATFAQVGPPQATNPNTNNGYGFTQTSGTYTPLSASRTVWQSGATLGTDAVSAAISLPSAFKFNGKSYNAVYLSNNGFVTLGTPALAATYTGLSTDTTTPYEGAFAGFAVNLKNANTATSEISYETVGSKFIVQFKDLQGSTASAAQLLNFQIQFDLTSNNVSIVYGNCVSGTAVLTGQVGIRGSEASDTNNRVGTDWTATSIGTGSTDSVTLGTTNSTTVPASGLTFTYSPGTWIAAPVNYASIPFTESFSTWENGNSIGDLPNAGYWRTWPSRGDNSWRASDITVSGYASTTGWTSLGGNVAVAAPGVAPAARFHSYNTINASGYMDLYINLSSGTGSRLLSYDYQNTSGTDVLKVLVSTDGGNTFNQVGSTQGISASWATKYADLGTSSPTAIVRFMATGDNGSNDIYIDNVNISVIPCMFPDSVTPGTTTSTTAPVNWAMANPAPAFDIYYSTTNTAPTAATTPNVVGATGLTYTITNLTPSTTYYVWVRSRCSASEQSSWVSGSSFTTKTFCPTVSAPSSAATGVSVTPAFTWTANPEATGYRLSVGTTSGGTDVLNNLNVGNVSTYTLPTELTYNTKYYYTVNAYNATISSTGCTERTFTTLSICPAQSAPAASAINVPLTLTFTWTASSSSAVTGYKLRIGTTPGGNDVLNNFDVGNVTTYTLPTSLNYSTVYYWSVGAYTATQNSLNCTERSFTTVCPAVTSLPVFENFDTTSTGSSSNTNAPTCWRYLEPSSWTGYGYVNTSYNSSAPNGYYLYNDTATTAGGMLVSPQITPLSNGANRVRFMAAGGSSGYTLQVGTLSNPADASTFTQISAVTLTSTMAQYTVNIPAGTDQYLAFRHGVGGTYRGIGIDDINIQPIPSCDNPTLITVASTSANGAAISWTAPSSTVGVGYDVYYSTTNTPPTATTVLNASNSVSTSGTGTTANLTGLTSDTFYYVWARAKCTATDNSAWEGGTRFYTSNYCTPATSNQNSWISSFTSTTANTNMAYSSATANSAATFGYKNLMSSNNISITKSASNTVIPISITAGGPTVGVAVWVDLNQNNVFDTSEKLFATTNYTTTTSGATLTIPANTSVGTYRMRVLINYNNSAPTDPCLGFSRGEIIDYSLIVTAPLATNELSGTKNEIKVYPNPFTDILNISDISNVKTVYVTDIAGRLVKTITNPESSIHLNELKEGMYLITFDMKDGSKQTFKAIKR</sequence>
<dbReference type="EMBL" id="FTOV01000004">
    <property type="protein sequence ID" value="SIS98025.1"/>
    <property type="molecule type" value="Genomic_DNA"/>
</dbReference>
<dbReference type="SUPFAM" id="SSF49265">
    <property type="entry name" value="Fibronectin type III"/>
    <property type="match status" value="3"/>
</dbReference>
<reference evidence="4 5" key="1">
    <citation type="submission" date="2017-01" db="EMBL/GenBank/DDBJ databases">
        <authorList>
            <person name="Mah S.A."/>
            <person name="Swanson W.J."/>
            <person name="Moy G.W."/>
            <person name="Vacquier V.D."/>
        </authorList>
    </citation>
    <scope>NUCLEOTIDE SEQUENCE [LARGE SCALE GENOMIC DNA]</scope>
    <source>
        <strain evidence="4 5">DSM 18014</strain>
    </source>
</reference>